<dbReference type="AlphaFoldDB" id="A0A6J6E3B9"/>
<sequence>METLASAPVIVAIQNGAAGPINLVGKWLTEAGFEVRTIHAYAAQPLPADISGLEEYVGDSTLAAIIPLGGSIGALDDERAPWLPIERALLRDAVARDVPILGICLGAQLLAASLDGELDKAPHPEIGIHEITVSDEEDPIFGSLSPRGAVPTIQWHQDMVSTLPSTAKTIASSRHCTNQIYRVGTIHYGLQFHPEADPTIVTMWEKKADEAYQRSERRSGIARDVEEAMMKLEEVWRPTIMRWATMVHGSVATRPKPPKQLP</sequence>
<dbReference type="InterPro" id="IPR044992">
    <property type="entry name" value="ChyE-like"/>
</dbReference>
<dbReference type="PROSITE" id="PS51273">
    <property type="entry name" value="GATASE_TYPE_1"/>
    <property type="match status" value="1"/>
</dbReference>
<feature type="domain" description="Glutamine amidotransferase" evidence="1">
    <location>
        <begin position="87"/>
        <end position="199"/>
    </location>
</feature>
<dbReference type="PANTHER" id="PTHR42695:SF5">
    <property type="entry name" value="GLUTAMINE AMIDOTRANSFERASE YLR126C-RELATED"/>
    <property type="match status" value="1"/>
</dbReference>
<reference evidence="2" key="1">
    <citation type="submission" date="2020-05" db="EMBL/GenBank/DDBJ databases">
        <authorList>
            <person name="Chiriac C."/>
            <person name="Salcher M."/>
            <person name="Ghai R."/>
            <person name="Kavagutti S V."/>
        </authorList>
    </citation>
    <scope>NUCLEOTIDE SEQUENCE</scope>
</reference>
<gene>
    <name evidence="2" type="ORF">UFOPK1650_00635</name>
</gene>
<evidence type="ECO:0000259" key="1">
    <source>
        <dbReference type="Pfam" id="PF00117"/>
    </source>
</evidence>
<evidence type="ECO:0000313" key="2">
    <source>
        <dbReference type="EMBL" id="CAB4569655.1"/>
    </source>
</evidence>
<dbReference type="InterPro" id="IPR029062">
    <property type="entry name" value="Class_I_gatase-like"/>
</dbReference>
<dbReference type="PANTHER" id="PTHR42695">
    <property type="entry name" value="GLUTAMINE AMIDOTRANSFERASE YLR126C-RELATED"/>
    <property type="match status" value="1"/>
</dbReference>
<dbReference type="CDD" id="cd01741">
    <property type="entry name" value="GATase1_1"/>
    <property type="match status" value="1"/>
</dbReference>
<dbReference type="Pfam" id="PF00117">
    <property type="entry name" value="GATase"/>
    <property type="match status" value="1"/>
</dbReference>
<organism evidence="2">
    <name type="scientific">freshwater metagenome</name>
    <dbReference type="NCBI Taxonomy" id="449393"/>
    <lineage>
        <taxon>unclassified sequences</taxon>
        <taxon>metagenomes</taxon>
        <taxon>ecological metagenomes</taxon>
    </lineage>
</organism>
<dbReference type="EMBL" id="CAEZTJ010000082">
    <property type="protein sequence ID" value="CAB4569655.1"/>
    <property type="molecule type" value="Genomic_DNA"/>
</dbReference>
<name>A0A6J6E3B9_9ZZZZ</name>
<protein>
    <submittedName>
        <fullName evidence="2">Unannotated protein</fullName>
    </submittedName>
</protein>
<dbReference type="GO" id="GO:0005829">
    <property type="term" value="C:cytosol"/>
    <property type="evidence" value="ECO:0007669"/>
    <property type="project" value="TreeGrafter"/>
</dbReference>
<dbReference type="InterPro" id="IPR017926">
    <property type="entry name" value="GATASE"/>
</dbReference>
<accession>A0A6J6E3B9</accession>
<proteinExistence type="predicted"/>
<dbReference type="SUPFAM" id="SSF52317">
    <property type="entry name" value="Class I glutamine amidotransferase-like"/>
    <property type="match status" value="1"/>
</dbReference>
<dbReference type="Gene3D" id="3.40.50.880">
    <property type="match status" value="1"/>
</dbReference>